<dbReference type="InterPro" id="IPR000719">
    <property type="entry name" value="Prot_kinase_dom"/>
</dbReference>
<dbReference type="EC" id="2.7.11.1" evidence="11"/>
<sequence>MLLNISMTIICKKKQTPSAKITMKAINILFFFSSIWILSTALDTIPLNQPLTDGSTIISSGAKFKLEFFSPGTSGKRYLGILFNKVTVQTVVWVANRETPLNDTSSALNLTRQGILTLVNGSGRVIWSSNSTRHMENPIAQLLDSGNLVVRNDSTENYLWQSFDYPTDTSLPGMILGIDLKTGFRGFLRSWKSRNNPSEGEFSWVIDLRGFPQPFVMNGSIERYRSGPWNGRGFSNSPSQLPSPDYNYTYVSDPEKVSFMYQLTDRSILARVVMQVSGVLQLSIWNNQTQNWDEYVSVPADNCDIYGQCQAYGLCNSGNSPICRCPDKFEPKDPREWERGNWSKGCARKTSLNCQKEVKFLKYPGIKIPDTRFAWYRRGVTLNACEELCLRNCSCMAYANPDITGTNEGCLLWFNELMDIREFGASGQDIYVKLDASELGNSSTEKVKILSISLPVAALGLLLALCLILYVWRKKKDQNQQHFSKGRGTKSSETFSTNESKDEELDLPLFDFETISHATNNFSLSNKLGEGGFGPVYKGVLKDGQEIAVKRLSRYSAQGTDEFKNEVIFIAKLQHRNLVKLLGCCLQAGEKMLVYEYMPNNSLDWFLFDTDRRSLLDWPKCFHIINGIARGLLYLHQDSRLRIIHRDLKPSNVLLDTDMNPKISDFGMARSFGGNETGAMTKRVVGTYGYMSPEYAEEGKFSVKSDVFSFGVLVLEILSRKRNRGFFHPDHNHNLLGHVYILFKESRVMEVIDEQLRQSCNQYEVERSAHVGLLCVQQCPEDRPSMASVVLMLGSDVALPLPKEPGFFNGRSQSTATEADTSSSKHGETSINELSITQLDAR</sequence>
<dbReference type="SUPFAM" id="SSF56112">
    <property type="entry name" value="Protein kinase-like (PK-like)"/>
    <property type="match status" value="1"/>
</dbReference>
<dbReference type="PROSITE" id="PS00108">
    <property type="entry name" value="PROTEIN_KINASE_ST"/>
    <property type="match status" value="1"/>
</dbReference>
<dbReference type="PANTHER" id="PTHR32444">
    <property type="entry name" value="BULB-TYPE LECTIN DOMAIN-CONTAINING PROTEIN"/>
    <property type="match status" value="1"/>
</dbReference>
<dbReference type="PROSITE" id="PS50948">
    <property type="entry name" value="PAN"/>
    <property type="match status" value="1"/>
</dbReference>
<dbReference type="GO" id="GO:0048544">
    <property type="term" value="P:recognition of pollen"/>
    <property type="evidence" value="ECO:0007669"/>
    <property type="project" value="InterPro"/>
</dbReference>
<dbReference type="Pfam" id="PF01453">
    <property type="entry name" value="B_lectin"/>
    <property type="match status" value="1"/>
</dbReference>
<evidence type="ECO:0000256" key="2">
    <source>
        <dbReference type="ARBA" id="ARBA00022679"/>
    </source>
</evidence>
<comment type="similarity">
    <text evidence="11">Belongs to the protein kinase superfamily. Ser/Thr protein kinase family.</text>
</comment>
<evidence type="ECO:0000256" key="10">
    <source>
        <dbReference type="ARBA" id="ARBA00048679"/>
    </source>
</evidence>
<dbReference type="OMA" id="VMNGSIE"/>
<dbReference type="Pfam" id="PF08276">
    <property type="entry name" value="PAN_2"/>
    <property type="match status" value="1"/>
</dbReference>
<evidence type="ECO:0000256" key="3">
    <source>
        <dbReference type="ARBA" id="ARBA00022729"/>
    </source>
</evidence>
<comment type="catalytic activity">
    <reaction evidence="9 11">
        <text>L-threonyl-[protein] + ATP = O-phospho-L-threonyl-[protein] + ADP + H(+)</text>
        <dbReference type="Rhea" id="RHEA:46608"/>
        <dbReference type="Rhea" id="RHEA-COMP:11060"/>
        <dbReference type="Rhea" id="RHEA-COMP:11605"/>
        <dbReference type="ChEBI" id="CHEBI:15378"/>
        <dbReference type="ChEBI" id="CHEBI:30013"/>
        <dbReference type="ChEBI" id="CHEBI:30616"/>
        <dbReference type="ChEBI" id="CHEBI:61977"/>
        <dbReference type="ChEBI" id="CHEBI:456216"/>
        <dbReference type="EC" id="2.7.11.1"/>
    </reaction>
</comment>
<dbReference type="InterPro" id="IPR011009">
    <property type="entry name" value="Kinase-like_dom_sf"/>
</dbReference>
<dbReference type="GO" id="GO:0004674">
    <property type="term" value="F:protein serine/threonine kinase activity"/>
    <property type="evidence" value="ECO:0007669"/>
    <property type="project" value="UniProtKB-KW"/>
</dbReference>
<dbReference type="InterPro" id="IPR008271">
    <property type="entry name" value="Ser/Thr_kinase_AS"/>
</dbReference>
<dbReference type="Proteomes" id="UP000004994">
    <property type="component" value="Chromosome 2"/>
</dbReference>
<proteinExistence type="inferred from homology"/>
<evidence type="ECO:0000313" key="17">
    <source>
        <dbReference type="EnsemblPlants" id="Solyc02g030300.3.1"/>
    </source>
</evidence>
<comment type="catalytic activity">
    <reaction evidence="10 11">
        <text>L-seryl-[protein] + ATP = O-phospho-L-seryl-[protein] + ADP + H(+)</text>
        <dbReference type="Rhea" id="RHEA:17989"/>
        <dbReference type="Rhea" id="RHEA-COMP:9863"/>
        <dbReference type="Rhea" id="RHEA-COMP:11604"/>
        <dbReference type="ChEBI" id="CHEBI:15378"/>
        <dbReference type="ChEBI" id="CHEBI:29999"/>
        <dbReference type="ChEBI" id="CHEBI:30616"/>
        <dbReference type="ChEBI" id="CHEBI:83421"/>
        <dbReference type="ChEBI" id="CHEBI:456216"/>
        <dbReference type="EC" id="2.7.11.1"/>
    </reaction>
</comment>
<evidence type="ECO:0000256" key="11">
    <source>
        <dbReference type="PIRNR" id="PIRNR000641"/>
    </source>
</evidence>
<feature type="domain" description="Protein kinase" evidence="14">
    <location>
        <begin position="522"/>
        <end position="799"/>
    </location>
</feature>
<dbReference type="SUPFAM" id="SSF51110">
    <property type="entry name" value="alpha-D-mannose-specific plant lectins"/>
    <property type="match status" value="1"/>
</dbReference>
<protein>
    <recommendedName>
        <fullName evidence="11">Receptor-like serine/threonine-protein kinase</fullName>
        <ecNumber evidence="11">2.7.11.1</ecNumber>
    </recommendedName>
</protein>
<organism evidence="17">
    <name type="scientific">Solanum lycopersicum</name>
    <name type="common">Tomato</name>
    <name type="synonym">Lycopersicon esculentum</name>
    <dbReference type="NCBI Taxonomy" id="4081"/>
    <lineage>
        <taxon>Eukaryota</taxon>
        <taxon>Viridiplantae</taxon>
        <taxon>Streptophyta</taxon>
        <taxon>Embryophyta</taxon>
        <taxon>Tracheophyta</taxon>
        <taxon>Spermatophyta</taxon>
        <taxon>Magnoliopsida</taxon>
        <taxon>eudicotyledons</taxon>
        <taxon>Gunneridae</taxon>
        <taxon>Pentapetalae</taxon>
        <taxon>asterids</taxon>
        <taxon>lamiids</taxon>
        <taxon>Solanales</taxon>
        <taxon>Solanaceae</taxon>
        <taxon>Solanoideae</taxon>
        <taxon>Solaneae</taxon>
        <taxon>Solanum</taxon>
        <taxon>Solanum subgen. Lycopersicon</taxon>
    </lineage>
</organism>
<keyword evidence="2 11" id="KW-0808">Transferase</keyword>
<keyword evidence="13" id="KW-1133">Transmembrane helix</keyword>
<dbReference type="FunFam" id="2.90.10.10:FF:000004">
    <property type="entry name" value="G-type lectin S-receptor-like serine/threonine-protein kinase"/>
    <property type="match status" value="1"/>
</dbReference>
<dbReference type="Gramene" id="Solyc02g030300.3.1">
    <property type="protein sequence ID" value="Solyc02g030300.3.1"/>
    <property type="gene ID" value="Solyc02g030300.3"/>
</dbReference>
<dbReference type="Pfam" id="PF07714">
    <property type="entry name" value="PK_Tyr_Ser-Thr"/>
    <property type="match status" value="1"/>
</dbReference>
<feature type="transmembrane region" description="Helical" evidence="13">
    <location>
        <begin position="449"/>
        <end position="472"/>
    </location>
</feature>
<dbReference type="InterPro" id="IPR036426">
    <property type="entry name" value="Bulb-type_lectin_dom_sf"/>
</dbReference>
<feature type="compositionally biased region" description="Polar residues" evidence="12">
    <location>
        <begin position="829"/>
        <end position="842"/>
    </location>
</feature>
<dbReference type="PANTHER" id="PTHR32444:SF191">
    <property type="entry name" value="RECEPTOR-LIKE SERINE_THREONINE-PROTEIN KINASE"/>
    <property type="match status" value="1"/>
</dbReference>
<dbReference type="SMART" id="SM00108">
    <property type="entry name" value="B_lectin"/>
    <property type="match status" value="1"/>
</dbReference>
<evidence type="ECO:0000259" key="15">
    <source>
        <dbReference type="PROSITE" id="PS50927"/>
    </source>
</evidence>
<keyword evidence="8" id="KW-0325">Glycoprotein</keyword>
<dbReference type="CDD" id="cd00028">
    <property type="entry name" value="B_lectin"/>
    <property type="match status" value="1"/>
</dbReference>
<evidence type="ECO:0000256" key="4">
    <source>
        <dbReference type="ARBA" id="ARBA00022741"/>
    </source>
</evidence>
<evidence type="ECO:0000259" key="14">
    <source>
        <dbReference type="PROSITE" id="PS50011"/>
    </source>
</evidence>
<gene>
    <name evidence="17" type="primary">LOC101245411</name>
</gene>
<evidence type="ECO:0000256" key="9">
    <source>
        <dbReference type="ARBA" id="ARBA00047899"/>
    </source>
</evidence>
<dbReference type="Pfam" id="PF00954">
    <property type="entry name" value="S_locus_glycop"/>
    <property type="match status" value="1"/>
</dbReference>
<accession>A0A3Q7EWM9</accession>
<dbReference type="SMART" id="SM00220">
    <property type="entry name" value="S_TKc"/>
    <property type="match status" value="1"/>
</dbReference>
<evidence type="ECO:0000256" key="13">
    <source>
        <dbReference type="SAM" id="Phobius"/>
    </source>
</evidence>
<keyword evidence="5 11" id="KW-0418">Kinase</keyword>
<evidence type="ECO:0000313" key="18">
    <source>
        <dbReference type="Proteomes" id="UP000004994"/>
    </source>
</evidence>
<dbReference type="SMART" id="SM00473">
    <property type="entry name" value="PAN_AP"/>
    <property type="match status" value="1"/>
</dbReference>
<keyword evidence="18" id="KW-1185">Reference proteome</keyword>
<dbReference type="CDD" id="cd01098">
    <property type="entry name" value="PAN_AP_plant"/>
    <property type="match status" value="1"/>
</dbReference>
<dbReference type="AlphaFoldDB" id="A0A3Q7EWM9"/>
<dbReference type="InterPro" id="IPR001245">
    <property type="entry name" value="Ser-Thr/Tyr_kinase_cat_dom"/>
</dbReference>
<reference evidence="17" key="2">
    <citation type="submission" date="2019-01" db="UniProtKB">
        <authorList>
            <consortium name="EnsemblPlants"/>
        </authorList>
    </citation>
    <scope>IDENTIFICATION</scope>
    <source>
        <strain evidence="17">cv. Heinz 1706</strain>
    </source>
</reference>
<dbReference type="InterPro" id="IPR000858">
    <property type="entry name" value="S_locus_glycoprot_dom"/>
</dbReference>
<dbReference type="GO" id="GO:0106310">
    <property type="term" value="F:protein serine kinase activity"/>
    <property type="evidence" value="ECO:0007669"/>
    <property type="project" value="RHEA"/>
</dbReference>
<dbReference type="GO" id="GO:0005524">
    <property type="term" value="F:ATP binding"/>
    <property type="evidence" value="ECO:0007669"/>
    <property type="project" value="UniProtKB-KW"/>
</dbReference>
<keyword evidence="3" id="KW-0732">Signal</keyword>
<dbReference type="PaxDb" id="4081-Solyc02g030300.2.1"/>
<dbReference type="STRING" id="4081.A0A3Q7EWM9"/>
<keyword evidence="13" id="KW-0812">Transmembrane</keyword>
<dbReference type="PROSITE" id="PS50011">
    <property type="entry name" value="PROTEIN_KINASE_DOM"/>
    <property type="match status" value="1"/>
</dbReference>
<evidence type="ECO:0000256" key="7">
    <source>
        <dbReference type="ARBA" id="ARBA00023157"/>
    </source>
</evidence>
<evidence type="ECO:0000256" key="8">
    <source>
        <dbReference type="ARBA" id="ARBA00023180"/>
    </source>
</evidence>
<evidence type="ECO:0000256" key="6">
    <source>
        <dbReference type="ARBA" id="ARBA00022840"/>
    </source>
</evidence>
<dbReference type="PIRSF" id="PIRSF000641">
    <property type="entry name" value="SRK"/>
    <property type="match status" value="1"/>
</dbReference>
<keyword evidence="1 11" id="KW-0723">Serine/threonine-protein kinase</keyword>
<dbReference type="EnsemblPlants" id="Solyc02g030300.3.1">
    <property type="protein sequence ID" value="Solyc02g030300.3.1"/>
    <property type="gene ID" value="Solyc02g030300.3"/>
</dbReference>
<keyword evidence="6 11" id="KW-0067">ATP-binding</keyword>
<feature type="domain" description="Bulb-type lectin" evidence="15">
    <location>
        <begin position="42"/>
        <end position="163"/>
    </location>
</feature>
<dbReference type="FunFam" id="1.10.510.10:FF:000060">
    <property type="entry name" value="G-type lectin S-receptor-like serine/threonine-protein kinase"/>
    <property type="match status" value="1"/>
</dbReference>
<feature type="domain" description="Apple" evidence="16">
    <location>
        <begin position="354"/>
        <end position="436"/>
    </location>
</feature>
<keyword evidence="4 11" id="KW-0547">Nucleotide-binding</keyword>
<reference evidence="17" key="1">
    <citation type="journal article" date="2012" name="Nature">
        <title>The tomato genome sequence provides insights into fleshy fruit evolution.</title>
        <authorList>
            <consortium name="Tomato Genome Consortium"/>
        </authorList>
    </citation>
    <scope>NUCLEOTIDE SEQUENCE [LARGE SCALE GENOMIC DNA]</scope>
    <source>
        <strain evidence="17">cv. Heinz 1706</strain>
    </source>
</reference>
<feature type="compositionally biased region" description="Polar residues" evidence="12">
    <location>
        <begin position="810"/>
        <end position="822"/>
    </location>
</feature>
<keyword evidence="13" id="KW-0472">Membrane</keyword>
<dbReference type="InterPro" id="IPR001480">
    <property type="entry name" value="Bulb-type_lectin_dom"/>
</dbReference>
<dbReference type="FunFam" id="3.30.200.20:FF:000195">
    <property type="entry name" value="G-type lectin S-receptor-like serine/threonine-protein kinase"/>
    <property type="match status" value="1"/>
</dbReference>
<evidence type="ECO:0000256" key="12">
    <source>
        <dbReference type="SAM" id="MobiDB-lite"/>
    </source>
</evidence>
<evidence type="ECO:0000256" key="5">
    <source>
        <dbReference type="ARBA" id="ARBA00022777"/>
    </source>
</evidence>
<dbReference type="InterPro" id="IPR003609">
    <property type="entry name" value="Pan_app"/>
</dbReference>
<dbReference type="CDD" id="cd14066">
    <property type="entry name" value="STKc_IRAK"/>
    <property type="match status" value="1"/>
</dbReference>
<dbReference type="InParanoid" id="A0A3Q7EWM9"/>
<feature type="region of interest" description="Disordered" evidence="12">
    <location>
        <begin position="808"/>
        <end position="842"/>
    </location>
</feature>
<dbReference type="Gene3D" id="2.90.10.10">
    <property type="entry name" value="Bulb-type lectin domain"/>
    <property type="match status" value="1"/>
</dbReference>
<feature type="transmembrane region" description="Helical" evidence="13">
    <location>
        <begin position="21"/>
        <end position="42"/>
    </location>
</feature>
<dbReference type="SMR" id="A0A3Q7EWM9"/>
<dbReference type="Gene3D" id="1.10.510.10">
    <property type="entry name" value="Transferase(Phosphotransferase) domain 1"/>
    <property type="match status" value="1"/>
</dbReference>
<keyword evidence="7" id="KW-1015">Disulfide bond</keyword>
<evidence type="ECO:0000259" key="16">
    <source>
        <dbReference type="PROSITE" id="PS50948"/>
    </source>
</evidence>
<dbReference type="OrthoDB" id="785331at2759"/>
<name>A0A3Q7EWM9_SOLLC</name>
<evidence type="ECO:0000256" key="1">
    <source>
        <dbReference type="ARBA" id="ARBA00022527"/>
    </source>
</evidence>
<dbReference type="PROSITE" id="PS50927">
    <property type="entry name" value="BULB_LECTIN"/>
    <property type="match status" value="1"/>
</dbReference>
<dbReference type="Gene3D" id="3.30.200.20">
    <property type="entry name" value="Phosphorylase Kinase, domain 1"/>
    <property type="match status" value="1"/>
</dbReference>
<dbReference type="InterPro" id="IPR024171">
    <property type="entry name" value="SRK-like_kinase"/>
</dbReference>